<sequence length="35" mass="3929">MTRLGPKGPHFFMVKMGGLNHANEPKAYIQSFYCG</sequence>
<reference evidence="1 2" key="1">
    <citation type="submission" date="2018-06" db="EMBL/GenBank/DDBJ databases">
        <title>Genomic Encyclopedia of Type Strains, Phase III (KMG-III): the genomes of soil and plant-associated and newly described type strains.</title>
        <authorList>
            <person name="Whitman W."/>
        </authorList>
    </citation>
    <scope>NUCLEOTIDE SEQUENCE [LARGE SCALE GENOMIC DNA]</scope>
    <source>
        <strain evidence="1 2">CECT 7022</strain>
    </source>
</reference>
<gene>
    <name evidence="1" type="ORF">DFQ00_108189</name>
</gene>
<dbReference type="EMBL" id="QJSW01000008">
    <property type="protein sequence ID" value="PYE48597.1"/>
    <property type="molecule type" value="Genomic_DNA"/>
</dbReference>
<dbReference type="Proteomes" id="UP000247790">
    <property type="component" value="Unassembled WGS sequence"/>
</dbReference>
<dbReference type="AlphaFoldDB" id="A0A2V4WLU4"/>
<name>A0A2V4WLU4_PAEBA</name>
<evidence type="ECO:0000313" key="1">
    <source>
        <dbReference type="EMBL" id="PYE48597.1"/>
    </source>
</evidence>
<comment type="caution">
    <text evidence="1">The sequence shown here is derived from an EMBL/GenBank/DDBJ whole genome shotgun (WGS) entry which is preliminary data.</text>
</comment>
<protein>
    <submittedName>
        <fullName evidence="1">Uncharacterized protein</fullName>
    </submittedName>
</protein>
<proteinExistence type="predicted"/>
<accession>A0A2V4WLU4</accession>
<organism evidence="1 2">
    <name type="scientific">Paenibacillus barcinonensis</name>
    <dbReference type="NCBI Taxonomy" id="198119"/>
    <lineage>
        <taxon>Bacteria</taxon>
        <taxon>Bacillati</taxon>
        <taxon>Bacillota</taxon>
        <taxon>Bacilli</taxon>
        <taxon>Bacillales</taxon>
        <taxon>Paenibacillaceae</taxon>
        <taxon>Paenibacillus</taxon>
    </lineage>
</organism>
<evidence type="ECO:0000313" key="2">
    <source>
        <dbReference type="Proteomes" id="UP000247790"/>
    </source>
</evidence>